<dbReference type="InParanoid" id="E4ZRY4"/>
<dbReference type="RefSeq" id="XP_003837608.1">
    <property type="nucleotide sequence ID" value="XM_003837560.1"/>
</dbReference>
<evidence type="ECO:0000313" key="2">
    <source>
        <dbReference type="Proteomes" id="UP000002668"/>
    </source>
</evidence>
<protein>
    <submittedName>
        <fullName evidence="1">Uncharacterized protein</fullName>
    </submittedName>
</protein>
<keyword evidence="2" id="KW-1185">Reference proteome</keyword>
<dbReference type="EMBL" id="FP929120">
    <property type="protein sequence ID" value="CBX94164.1"/>
    <property type="molecule type" value="Genomic_DNA"/>
</dbReference>
<gene>
    <name evidence="1" type="ORF">LEMA_P123160.1</name>
</gene>
<dbReference type="VEuPathDB" id="FungiDB:LEMA_P123160.1"/>
<organism evidence="2">
    <name type="scientific">Leptosphaeria maculans (strain JN3 / isolate v23.1.3 / race Av1-4-5-6-7-8)</name>
    <name type="common">Blackleg fungus</name>
    <name type="synonym">Phoma lingam</name>
    <dbReference type="NCBI Taxonomy" id="985895"/>
    <lineage>
        <taxon>Eukaryota</taxon>
        <taxon>Fungi</taxon>
        <taxon>Dikarya</taxon>
        <taxon>Ascomycota</taxon>
        <taxon>Pezizomycotina</taxon>
        <taxon>Dothideomycetes</taxon>
        <taxon>Pleosporomycetidae</taxon>
        <taxon>Pleosporales</taxon>
        <taxon>Pleosporineae</taxon>
        <taxon>Leptosphaeriaceae</taxon>
        <taxon>Plenodomus</taxon>
        <taxon>Plenodomus lingam/Leptosphaeria maculans species complex</taxon>
    </lineage>
</organism>
<name>E4ZRY4_LEPMJ</name>
<dbReference type="AlphaFoldDB" id="E4ZRY4"/>
<sequence length="227" mass="25122">MSRFLDLPAALPAATIKLGQLISDPLSTDSASLQPSQEIPTTQTVHDDASEYPGLQYHMLKPIDVFNKLRQDSTTRSFLRKMAYQNKPVYLVTGVQALQNPSTESQHRMAVRRVDSASNLNMPTPPATPNCDEKPQPQSVIAVELREVKCRIGAPSEPHCIADVHYDWSYHRLDDEDEDMQLSIGLGKVVKAEDLLGHAGREEETRERAGGHWGRRGPAVVEGLGGF</sequence>
<evidence type="ECO:0000313" key="1">
    <source>
        <dbReference type="EMBL" id="CBX94164.1"/>
    </source>
</evidence>
<dbReference type="Proteomes" id="UP000002668">
    <property type="component" value="Genome"/>
</dbReference>
<dbReference type="OMA" id="KCKVEDR"/>
<proteinExistence type="predicted"/>
<dbReference type="OrthoDB" id="3694634at2759"/>
<accession>E4ZRY4</accession>
<dbReference type="GeneID" id="13285350"/>
<reference evidence="2" key="1">
    <citation type="journal article" date="2011" name="Nat. Commun.">
        <title>Effector diversification within compartments of the Leptosphaeria maculans genome affected by Repeat-Induced Point mutations.</title>
        <authorList>
            <person name="Rouxel T."/>
            <person name="Grandaubert J."/>
            <person name="Hane J.K."/>
            <person name="Hoede C."/>
            <person name="van de Wouw A.P."/>
            <person name="Couloux A."/>
            <person name="Dominguez V."/>
            <person name="Anthouard V."/>
            <person name="Bally P."/>
            <person name="Bourras S."/>
            <person name="Cozijnsen A.J."/>
            <person name="Ciuffetti L.M."/>
            <person name="Degrave A."/>
            <person name="Dilmaghani A."/>
            <person name="Duret L."/>
            <person name="Fudal I."/>
            <person name="Goodwin S.B."/>
            <person name="Gout L."/>
            <person name="Glaser N."/>
            <person name="Linglin J."/>
            <person name="Kema G.H.J."/>
            <person name="Lapalu N."/>
            <person name="Lawrence C.B."/>
            <person name="May K."/>
            <person name="Meyer M."/>
            <person name="Ollivier B."/>
            <person name="Poulain J."/>
            <person name="Schoch C.L."/>
            <person name="Simon A."/>
            <person name="Spatafora J.W."/>
            <person name="Stachowiak A."/>
            <person name="Turgeon B.G."/>
            <person name="Tyler B.M."/>
            <person name="Vincent D."/>
            <person name="Weissenbach J."/>
            <person name="Amselem J."/>
            <person name="Quesneville H."/>
            <person name="Oliver R.P."/>
            <person name="Wincker P."/>
            <person name="Balesdent M.-H."/>
            <person name="Howlett B.J."/>
        </authorList>
    </citation>
    <scope>NUCLEOTIDE SEQUENCE [LARGE SCALE GENOMIC DNA]</scope>
    <source>
        <strain evidence="2">JN3 / isolate v23.1.3 / race Av1-4-5-6-7-8</strain>
    </source>
</reference>
<dbReference type="eggNOG" id="ENOG502TD8F">
    <property type="taxonomic scope" value="Eukaryota"/>
</dbReference>
<dbReference type="HOGENOM" id="CLU_1315204_0_0_1"/>